<sequence length="288" mass="32612">MEKVKIIADSGCNIDLDMAKEYDISILPFNINFKDKSYTDLYELSREDFFIKYKESKERVTTSMPSPGKFLKLLEEEYQEGYRNFVIFSITKKFSGIYQMMDMMKEEFVEENPDARIKIIDTNTATIAAIYPVIKAAIYAKDGMGLDEIYKKSLDNLKYCNVAGVVKNLDALVRGGRLPKTIAKLANLISFSPVLCIEDGEIKLIKKVTGKKKSYKELIKYLKKLCKKYKDYQIIIGGADSGEEIEILKEGLSSEIENALDFKIIDVTAVIGSHLGDGVIFCSIFPIN</sequence>
<reference evidence="2" key="1">
    <citation type="submission" date="2019-11" db="EMBL/GenBank/DDBJ databases">
        <authorList>
            <person name="Feng L."/>
        </authorList>
    </citation>
    <scope>NUCLEOTIDE SEQUENCE</scope>
    <source>
        <strain evidence="2">AvaginalisLFYP127</strain>
    </source>
</reference>
<dbReference type="InterPro" id="IPR050270">
    <property type="entry name" value="DegV_domain_contain"/>
</dbReference>
<name>A0A6N2T4B2_9FIRM</name>
<gene>
    <name evidence="2" type="ORF">AVLFYP127_00472</name>
</gene>
<dbReference type="PROSITE" id="PS51482">
    <property type="entry name" value="DEGV"/>
    <property type="match status" value="1"/>
</dbReference>
<dbReference type="Gene3D" id="3.40.50.10170">
    <property type="match status" value="1"/>
</dbReference>
<dbReference type="InterPro" id="IPR003797">
    <property type="entry name" value="DegV"/>
</dbReference>
<evidence type="ECO:0000256" key="1">
    <source>
        <dbReference type="ARBA" id="ARBA00023121"/>
    </source>
</evidence>
<keyword evidence="1" id="KW-0446">Lipid-binding</keyword>
<dbReference type="GO" id="GO:0008289">
    <property type="term" value="F:lipid binding"/>
    <property type="evidence" value="ECO:0007669"/>
    <property type="project" value="UniProtKB-KW"/>
</dbReference>
<protein>
    <submittedName>
        <fullName evidence="2">DegV domain-containing protein</fullName>
    </submittedName>
</protein>
<dbReference type="AlphaFoldDB" id="A0A6N2T4B2"/>
<dbReference type="InterPro" id="IPR043168">
    <property type="entry name" value="DegV_C"/>
</dbReference>
<dbReference type="RefSeq" id="WP_156329048.1">
    <property type="nucleotide sequence ID" value="NZ_CACRSW010000023.1"/>
</dbReference>
<accession>A0A6N2T4B2</accession>
<evidence type="ECO:0000313" key="2">
    <source>
        <dbReference type="EMBL" id="VYT00250.1"/>
    </source>
</evidence>
<dbReference type="Pfam" id="PF02645">
    <property type="entry name" value="DegV"/>
    <property type="match status" value="1"/>
</dbReference>
<dbReference type="NCBIfam" id="TIGR00762">
    <property type="entry name" value="DegV"/>
    <property type="match status" value="1"/>
</dbReference>
<dbReference type="PANTHER" id="PTHR33434:SF2">
    <property type="entry name" value="FATTY ACID-BINDING PROTEIN TM_1468"/>
    <property type="match status" value="1"/>
</dbReference>
<dbReference type="SUPFAM" id="SSF82549">
    <property type="entry name" value="DAK1/DegV-like"/>
    <property type="match status" value="1"/>
</dbReference>
<dbReference type="Gene3D" id="3.30.1180.10">
    <property type="match status" value="1"/>
</dbReference>
<proteinExistence type="predicted"/>
<organism evidence="2">
    <name type="scientific">Anaerococcus vaginalis</name>
    <dbReference type="NCBI Taxonomy" id="33037"/>
    <lineage>
        <taxon>Bacteria</taxon>
        <taxon>Bacillati</taxon>
        <taxon>Bacillota</taxon>
        <taxon>Tissierellia</taxon>
        <taxon>Tissierellales</taxon>
        <taxon>Peptoniphilaceae</taxon>
        <taxon>Anaerococcus</taxon>
    </lineage>
</organism>
<dbReference type="PANTHER" id="PTHR33434">
    <property type="entry name" value="DEGV DOMAIN-CONTAINING PROTEIN DR_1986-RELATED"/>
    <property type="match status" value="1"/>
</dbReference>
<dbReference type="EMBL" id="CACRSW010000023">
    <property type="protein sequence ID" value="VYT00250.1"/>
    <property type="molecule type" value="Genomic_DNA"/>
</dbReference>